<keyword evidence="3 4" id="KW-0408">Iron</keyword>
<accession>A0A9Q3RZ99</accession>
<name>A0A9Q3RZ99_9SPHN</name>
<feature type="signal peptide" evidence="5">
    <location>
        <begin position="1"/>
        <end position="21"/>
    </location>
</feature>
<dbReference type="Proteomes" id="UP000824927">
    <property type="component" value="Unassembled WGS sequence"/>
</dbReference>
<protein>
    <recommendedName>
        <fullName evidence="6">Cytochrome c domain-containing protein</fullName>
    </recommendedName>
</protein>
<sequence length="126" mass="13459">MRRIKAMVSIGLLAAGCQANSSSLEQAPPLPPPAATADTEVPVFVTAICGDCHAVTEDTISPNPQAPGFADIANSPGLTRETLVTFLSDAHNYPMQMDVDLVEEDIEVIADYVMTLQSDDYHRTPS</sequence>
<gene>
    <name evidence="7" type="ORF">KUV31_02805</name>
</gene>
<keyword evidence="5" id="KW-0732">Signal</keyword>
<evidence type="ECO:0000259" key="6">
    <source>
        <dbReference type="PROSITE" id="PS51007"/>
    </source>
</evidence>
<reference evidence="7" key="1">
    <citation type="submission" date="2021-06" db="EMBL/GenBank/DDBJ databases">
        <title>50 bacteria genomes isolated from Dapeng, Shenzhen, China.</title>
        <authorList>
            <person name="Zheng W."/>
            <person name="Yu S."/>
            <person name="Huang Y."/>
        </authorList>
    </citation>
    <scope>NUCLEOTIDE SEQUENCE</scope>
    <source>
        <strain evidence="7">DP4N28-2</strain>
    </source>
</reference>
<evidence type="ECO:0000256" key="2">
    <source>
        <dbReference type="ARBA" id="ARBA00022723"/>
    </source>
</evidence>
<dbReference type="InterPro" id="IPR009056">
    <property type="entry name" value="Cyt_c-like_dom"/>
</dbReference>
<dbReference type="GO" id="GO:0046872">
    <property type="term" value="F:metal ion binding"/>
    <property type="evidence" value="ECO:0007669"/>
    <property type="project" value="UniProtKB-KW"/>
</dbReference>
<evidence type="ECO:0000256" key="5">
    <source>
        <dbReference type="SAM" id="SignalP"/>
    </source>
</evidence>
<evidence type="ECO:0000256" key="3">
    <source>
        <dbReference type="ARBA" id="ARBA00023004"/>
    </source>
</evidence>
<dbReference type="RefSeq" id="WP_222404428.1">
    <property type="nucleotide sequence ID" value="NZ_JAHVKP010000001.1"/>
</dbReference>
<dbReference type="Gene3D" id="1.10.760.10">
    <property type="entry name" value="Cytochrome c-like domain"/>
    <property type="match status" value="1"/>
</dbReference>
<organism evidence="7 8">
    <name type="scientific">Qipengyuania aquimaris</name>
    <dbReference type="NCBI Taxonomy" id="255984"/>
    <lineage>
        <taxon>Bacteria</taxon>
        <taxon>Pseudomonadati</taxon>
        <taxon>Pseudomonadota</taxon>
        <taxon>Alphaproteobacteria</taxon>
        <taxon>Sphingomonadales</taxon>
        <taxon>Erythrobacteraceae</taxon>
        <taxon>Qipengyuania</taxon>
    </lineage>
</organism>
<dbReference type="PROSITE" id="PS51257">
    <property type="entry name" value="PROKAR_LIPOPROTEIN"/>
    <property type="match status" value="1"/>
</dbReference>
<feature type="chain" id="PRO_5040461020" description="Cytochrome c domain-containing protein" evidence="5">
    <location>
        <begin position="22"/>
        <end position="126"/>
    </location>
</feature>
<dbReference type="PROSITE" id="PS51007">
    <property type="entry name" value="CYTC"/>
    <property type="match status" value="1"/>
</dbReference>
<evidence type="ECO:0000313" key="8">
    <source>
        <dbReference type="Proteomes" id="UP000824927"/>
    </source>
</evidence>
<dbReference type="EMBL" id="JAHVKP010000001">
    <property type="protein sequence ID" value="MBY6217265.1"/>
    <property type="molecule type" value="Genomic_DNA"/>
</dbReference>
<dbReference type="GO" id="GO:0020037">
    <property type="term" value="F:heme binding"/>
    <property type="evidence" value="ECO:0007669"/>
    <property type="project" value="InterPro"/>
</dbReference>
<evidence type="ECO:0000256" key="1">
    <source>
        <dbReference type="ARBA" id="ARBA00022617"/>
    </source>
</evidence>
<dbReference type="InterPro" id="IPR036909">
    <property type="entry name" value="Cyt_c-like_dom_sf"/>
</dbReference>
<evidence type="ECO:0000256" key="4">
    <source>
        <dbReference type="PROSITE-ProRule" id="PRU00433"/>
    </source>
</evidence>
<evidence type="ECO:0000313" key="7">
    <source>
        <dbReference type="EMBL" id="MBY6217265.1"/>
    </source>
</evidence>
<dbReference type="AlphaFoldDB" id="A0A9Q3RZ99"/>
<keyword evidence="2 4" id="KW-0479">Metal-binding</keyword>
<comment type="caution">
    <text evidence="7">The sequence shown here is derived from an EMBL/GenBank/DDBJ whole genome shotgun (WGS) entry which is preliminary data.</text>
</comment>
<proteinExistence type="predicted"/>
<keyword evidence="1 4" id="KW-0349">Heme</keyword>
<dbReference type="GO" id="GO:0009055">
    <property type="term" value="F:electron transfer activity"/>
    <property type="evidence" value="ECO:0007669"/>
    <property type="project" value="InterPro"/>
</dbReference>
<dbReference type="SUPFAM" id="SSF46626">
    <property type="entry name" value="Cytochrome c"/>
    <property type="match status" value="1"/>
</dbReference>
<feature type="domain" description="Cytochrome c" evidence="6">
    <location>
        <begin position="35"/>
        <end position="117"/>
    </location>
</feature>